<dbReference type="Proteomes" id="UP000532311">
    <property type="component" value="Unassembled WGS sequence"/>
</dbReference>
<evidence type="ECO:0000313" key="1">
    <source>
        <dbReference type="EMBL" id="KAF5696804.1"/>
    </source>
</evidence>
<proteinExistence type="predicted"/>
<keyword evidence="2" id="KW-1185">Reference proteome</keyword>
<evidence type="ECO:0000313" key="2">
    <source>
        <dbReference type="Proteomes" id="UP000532311"/>
    </source>
</evidence>
<organism evidence="1 2">
    <name type="scientific">Fusarium globosum</name>
    <dbReference type="NCBI Taxonomy" id="78864"/>
    <lineage>
        <taxon>Eukaryota</taxon>
        <taxon>Fungi</taxon>
        <taxon>Dikarya</taxon>
        <taxon>Ascomycota</taxon>
        <taxon>Pezizomycotina</taxon>
        <taxon>Sordariomycetes</taxon>
        <taxon>Hypocreomycetidae</taxon>
        <taxon>Hypocreales</taxon>
        <taxon>Nectriaceae</taxon>
        <taxon>Fusarium</taxon>
        <taxon>Fusarium fujikuroi species complex</taxon>
    </lineage>
</organism>
<comment type="caution">
    <text evidence="1">The sequence shown here is derived from an EMBL/GenBank/DDBJ whole genome shotgun (WGS) entry which is preliminary data.</text>
</comment>
<name>A0A8H5XN39_9HYPO</name>
<gene>
    <name evidence="1" type="ORF">FGLOB1_13236</name>
</gene>
<dbReference type="EMBL" id="JAAQPF010000808">
    <property type="protein sequence ID" value="KAF5696804.1"/>
    <property type="molecule type" value="Genomic_DNA"/>
</dbReference>
<reference evidence="1 2" key="1">
    <citation type="submission" date="2020-05" db="EMBL/GenBank/DDBJ databases">
        <title>Identification and distribution of gene clusters putatively required for synthesis of sphingolipid metabolism inhibitors in phylogenetically diverse species of the filamentous fungus Fusarium.</title>
        <authorList>
            <person name="Kim H.-S."/>
            <person name="Busman M."/>
            <person name="Brown D.W."/>
            <person name="Divon H."/>
            <person name="Uhlig S."/>
            <person name="Proctor R.H."/>
        </authorList>
    </citation>
    <scope>NUCLEOTIDE SEQUENCE [LARGE SCALE GENOMIC DNA]</scope>
    <source>
        <strain evidence="1 2">NRRL 26131</strain>
    </source>
</reference>
<dbReference type="AlphaFoldDB" id="A0A8H5XN39"/>
<accession>A0A8H5XN39</accession>
<protein>
    <submittedName>
        <fullName evidence="1">Uncharacterized protein</fullName>
    </submittedName>
</protein>
<sequence length="107" mass="11246">MRPNEPQPLPAAEPGAVLVPLLALRDHGGSDGGGRHVTASPSCQSRHCRATLLAQHQGSTSLVGKAESSEMPHEAGLDGYWAVHAKCVISSWSDNIGNGSFRQYSSV</sequence>